<dbReference type="PANTHER" id="PTHR12226">
    <property type="entry name" value="MANNOSE-P-DOLICHOL UTILIZATION DEFECT 1 LEC35 -RELATED"/>
    <property type="match status" value="1"/>
</dbReference>
<dbReference type="EMBL" id="JAHDYR010000062">
    <property type="protein sequence ID" value="KAG9390829.1"/>
    <property type="molecule type" value="Genomic_DNA"/>
</dbReference>
<protein>
    <recommendedName>
        <fullName evidence="8">Mannose-P-dolichol utilization defect 1 protein homolog</fullName>
    </recommendedName>
</protein>
<proteinExistence type="inferred from homology"/>
<evidence type="ECO:0000256" key="6">
    <source>
        <dbReference type="ARBA" id="ARBA00023136"/>
    </source>
</evidence>
<keyword evidence="5 8" id="KW-1133">Transmembrane helix</keyword>
<feature type="transmembrane region" description="Helical" evidence="9">
    <location>
        <begin position="48"/>
        <end position="65"/>
    </location>
</feature>
<dbReference type="OrthoDB" id="271506at2759"/>
<evidence type="ECO:0000256" key="7">
    <source>
        <dbReference type="ARBA" id="ARBA00038475"/>
    </source>
</evidence>
<gene>
    <name evidence="10" type="ORF">J8273_7088</name>
</gene>
<comment type="caution">
    <text evidence="10">The sequence shown here is derived from an EMBL/GenBank/DDBJ whole genome shotgun (WGS) entry which is preliminary data.</text>
</comment>
<evidence type="ECO:0000313" key="10">
    <source>
        <dbReference type="EMBL" id="KAG9390829.1"/>
    </source>
</evidence>
<dbReference type="AlphaFoldDB" id="A0A8J6AZ62"/>
<feature type="transmembrane region" description="Helical" evidence="9">
    <location>
        <begin position="221"/>
        <end position="243"/>
    </location>
</feature>
<sequence>MIPVIAEYWSHTVVFLTVHDILTRECAPLLLNGQLQHFVKAGCHAQPISMALSYAIIAGSVFLKLPQIIKILASRSVAGLSAVGIVLENLAQVFTIAYSMRIEAPFSTYGEGFFGLAQNCLILLLFVPFAPKKPLHFLAAIVPPSLLVPLLRPDVPFPVLAVLQSATAVMFILSRTPQILANFKNKSTGQLAMLSILMAAGGTVVRIATLVQAGVTDVPTLSPHVAGVVLNFILLAQFIMYWGNKAELSEVEKKLE</sequence>
<comment type="subcellular location">
    <subcellularLocation>
        <location evidence="1 8">Membrane</location>
        <topology evidence="1 8">Multi-pass membrane protein</topology>
    </subcellularLocation>
</comment>
<organism evidence="10 11">
    <name type="scientific">Carpediemonas membranifera</name>
    <dbReference type="NCBI Taxonomy" id="201153"/>
    <lineage>
        <taxon>Eukaryota</taxon>
        <taxon>Metamonada</taxon>
        <taxon>Carpediemonas-like organisms</taxon>
        <taxon>Carpediemonas</taxon>
    </lineage>
</organism>
<feature type="transmembrane region" description="Helical" evidence="9">
    <location>
        <begin position="194"/>
        <end position="215"/>
    </location>
</feature>
<keyword evidence="4" id="KW-0677">Repeat</keyword>
<accession>A0A8J6AZ62</accession>
<dbReference type="Pfam" id="PF04193">
    <property type="entry name" value="PQ-loop"/>
    <property type="match status" value="2"/>
</dbReference>
<evidence type="ECO:0000256" key="3">
    <source>
        <dbReference type="ARBA" id="ARBA00022692"/>
    </source>
</evidence>
<evidence type="ECO:0000256" key="1">
    <source>
        <dbReference type="ARBA" id="ARBA00004141"/>
    </source>
</evidence>
<dbReference type="InterPro" id="IPR006603">
    <property type="entry name" value="PQ-loop_rpt"/>
</dbReference>
<evidence type="ECO:0000256" key="5">
    <source>
        <dbReference type="ARBA" id="ARBA00022989"/>
    </source>
</evidence>
<feature type="transmembrane region" description="Helical" evidence="9">
    <location>
        <begin position="106"/>
        <end position="127"/>
    </location>
</feature>
<keyword evidence="6 8" id="KW-0472">Membrane</keyword>
<evidence type="ECO:0000256" key="2">
    <source>
        <dbReference type="ARBA" id="ARBA00022448"/>
    </source>
</evidence>
<dbReference type="InterPro" id="IPR016817">
    <property type="entry name" value="MannP-dilichol_defect-1"/>
</dbReference>
<evidence type="ECO:0000313" key="11">
    <source>
        <dbReference type="Proteomes" id="UP000717585"/>
    </source>
</evidence>
<dbReference type="GO" id="GO:0016020">
    <property type="term" value="C:membrane"/>
    <property type="evidence" value="ECO:0007669"/>
    <property type="project" value="UniProtKB-SubCell"/>
</dbReference>
<evidence type="ECO:0000256" key="8">
    <source>
        <dbReference type="PIRNR" id="PIRNR023381"/>
    </source>
</evidence>
<dbReference type="Proteomes" id="UP000717585">
    <property type="component" value="Unassembled WGS sequence"/>
</dbReference>
<keyword evidence="2" id="KW-0813">Transport</keyword>
<dbReference type="SMART" id="SM00679">
    <property type="entry name" value="CTNS"/>
    <property type="match status" value="2"/>
</dbReference>
<feature type="transmembrane region" description="Helical" evidence="9">
    <location>
        <begin position="77"/>
        <end position="100"/>
    </location>
</feature>
<keyword evidence="11" id="KW-1185">Reference proteome</keyword>
<dbReference type="PIRSF" id="PIRSF023381">
    <property type="entry name" value="MannP-dilichol_defect-1p"/>
    <property type="match status" value="1"/>
</dbReference>
<dbReference type="Gene3D" id="1.20.1280.290">
    <property type="match status" value="2"/>
</dbReference>
<evidence type="ECO:0000256" key="9">
    <source>
        <dbReference type="SAM" id="Phobius"/>
    </source>
</evidence>
<comment type="similarity">
    <text evidence="7 8">Belongs to the MPDU1 (TC 2.A.43.3) family.</text>
</comment>
<evidence type="ECO:0000256" key="4">
    <source>
        <dbReference type="ARBA" id="ARBA00022737"/>
    </source>
</evidence>
<dbReference type="PANTHER" id="PTHR12226:SF2">
    <property type="entry name" value="MANNOSE-P-DOLICHOL UTILIZATION DEFECT 1 PROTEIN"/>
    <property type="match status" value="1"/>
</dbReference>
<name>A0A8J6AZ62_9EUKA</name>
<reference evidence="10" key="1">
    <citation type="submission" date="2021-05" db="EMBL/GenBank/DDBJ databases">
        <title>A free-living protist that lacks canonical eukaryotic 1 DNA replication and segregation systems.</title>
        <authorList>
            <person name="Salas-Leiva D.E."/>
            <person name="Tromer E.C."/>
            <person name="Curtis B.A."/>
            <person name="Jerlstrom-Hultqvist J."/>
            <person name="Kolisko M."/>
            <person name="Yi Z."/>
            <person name="Salas-Leiva J.S."/>
            <person name="Gallot-Lavallee L."/>
            <person name="Kops G.J.P.L."/>
            <person name="Archibald J.M."/>
            <person name="Simpson A.G.B."/>
            <person name="Roger A.J."/>
        </authorList>
    </citation>
    <scope>NUCLEOTIDE SEQUENCE</scope>
    <source>
        <strain evidence="10">BICM</strain>
    </source>
</reference>
<keyword evidence="3 8" id="KW-0812">Transmembrane</keyword>